<dbReference type="Proteomes" id="UP000886841">
    <property type="component" value="Unassembled WGS sequence"/>
</dbReference>
<reference evidence="2" key="2">
    <citation type="journal article" date="2021" name="PeerJ">
        <title>Extensive microbial diversity within the chicken gut microbiome revealed by metagenomics and culture.</title>
        <authorList>
            <person name="Gilroy R."/>
            <person name="Ravi A."/>
            <person name="Getino M."/>
            <person name="Pursley I."/>
            <person name="Horton D.L."/>
            <person name="Alikhan N.F."/>
            <person name="Baker D."/>
            <person name="Gharbi K."/>
            <person name="Hall N."/>
            <person name="Watson M."/>
            <person name="Adriaenssens E.M."/>
            <person name="Foster-Nyarko E."/>
            <person name="Jarju S."/>
            <person name="Secka A."/>
            <person name="Antonio M."/>
            <person name="Oren A."/>
            <person name="Chaudhuri R.R."/>
            <person name="La Ragione R."/>
            <person name="Hildebrand F."/>
            <person name="Pallen M.J."/>
        </authorList>
    </citation>
    <scope>NUCLEOTIDE SEQUENCE</scope>
    <source>
        <strain evidence="2">ChiSxjej1B13-7041</strain>
    </source>
</reference>
<dbReference type="AlphaFoldDB" id="A0A9D1JGM7"/>
<evidence type="ECO:0000313" key="2">
    <source>
        <dbReference type="EMBL" id="HIR94000.1"/>
    </source>
</evidence>
<dbReference type="EMBL" id="DVHU01000103">
    <property type="protein sequence ID" value="HIR94000.1"/>
    <property type="molecule type" value="Genomic_DNA"/>
</dbReference>
<accession>A0A9D1JGM7</accession>
<organism evidence="2 3">
    <name type="scientific">Candidatus Egerieimonas intestinavium</name>
    <dbReference type="NCBI Taxonomy" id="2840777"/>
    <lineage>
        <taxon>Bacteria</taxon>
        <taxon>Bacillati</taxon>
        <taxon>Bacillota</taxon>
        <taxon>Clostridia</taxon>
        <taxon>Lachnospirales</taxon>
        <taxon>Lachnospiraceae</taxon>
        <taxon>Lachnospiraceae incertae sedis</taxon>
        <taxon>Candidatus Egerieimonas</taxon>
    </lineage>
</organism>
<dbReference type="Pfam" id="PF16079">
    <property type="entry name" value="Phage_holin_5_2"/>
    <property type="match status" value="1"/>
</dbReference>
<feature type="transmembrane region" description="Helical" evidence="1">
    <location>
        <begin position="35"/>
        <end position="53"/>
    </location>
</feature>
<keyword evidence="1" id="KW-1133">Transmembrane helix</keyword>
<evidence type="ECO:0000256" key="1">
    <source>
        <dbReference type="SAM" id="Phobius"/>
    </source>
</evidence>
<name>A0A9D1JGM7_9FIRM</name>
<protein>
    <submittedName>
        <fullName evidence="2">Phage holin family protein</fullName>
    </submittedName>
</protein>
<reference evidence="2" key="1">
    <citation type="submission" date="2020-10" db="EMBL/GenBank/DDBJ databases">
        <authorList>
            <person name="Gilroy R."/>
        </authorList>
    </citation>
    <scope>NUCLEOTIDE SEQUENCE</scope>
    <source>
        <strain evidence="2">ChiSxjej1B13-7041</strain>
    </source>
</reference>
<comment type="caution">
    <text evidence="2">The sequence shown here is derived from an EMBL/GenBank/DDBJ whole genome shotgun (WGS) entry which is preliminary data.</text>
</comment>
<keyword evidence="1" id="KW-0812">Transmembrane</keyword>
<evidence type="ECO:0000313" key="3">
    <source>
        <dbReference type="Proteomes" id="UP000886841"/>
    </source>
</evidence>
<proteinExistence type="predicted"/>
<dbReference type="InterPro" id="IPR032111">
    <property type="entry name" value="Clostridium_phage_holin"/>
</dbReference>
<keyword evidence="1" id="KW-0472">Membrane</keyword>
<sequence>MDFLTEFMQPTVLGICLCVGYILKHWVEDLDNRFIPTACALLGVLLCTWLAGWSLSPDTILGGLVSGLASTGLHQLFSQFIEKRPEG</sequence>
<gene>
    <name evidence="2" type="ORF">IAB98_11345</name>
</gene>
<feature type="transmembrane region" description="Helical" evidence="1">
    <location>
        <begin position="6"/>
        <end position="23"/>
    </location>
</feature>